<organism evidence="7 8">
    <name type="scientific">Paramicrosporidium saccamoebae</name>
    <dbReference type="NCBI Taxonomy" id="1246581"/>
    <lineage>
        <taxon>Eukaryota</taxon>
        <taxon>Fungi</taxon>
        <taxon>Fungi incertae sedis</taxon>
        <taxon>Cryptomycota</taxon>
        <taxon>Cryptomycota incertae sedis</taxon>
        <taxon>Paramicrosporidium</taxon>
    </lineage>
</organism>
<reference evidence="7 8" key="1">
    <citation type="submission" date="2016-10" db="EMBL/GenBank/DDBJ databases">
        <title>The genome of Paramicrosporidium saccamoebae is the missing link in understanding Cryptomycota and Microsporidia evolution.</title>
        <authorList>
            <person name="Quandt C.A."/>
            <person name="Beaudet D."/>
            <person name="Corsaro D."/>
            <person name="Michel R."/>
            <person name="Corradi N."/>
            <person name="James T."/>
        </authorList>
    </citation>
    <scope>NUCLEOTIDE SEQUENCE [LARGE SCALE GENOMIC DNA]</scope>
    <source>
        <strain evidence="7 8">KSL3</strain>
    </source>
</reference>
<evidence type="ECO:0000313" key="7">
    <source>
        <dbReference type="EMBL" id="PJF18076.1"/>
    </source>
</evidence>
<dbReference type="STRING" id="1246581.A0A2H9TK09"/>
<dbReference type="PRINTS" id="PR00363">
    <property type="entry name" value="CYTOCHROMEB5"/>
</dbReference>
<keyword evidence="2 5" id="KW-0479">Metal-binding</keyword>
<evidence type="ECO:0000256" key="4">
    <source>
        <dbReference type="ARBA" id="ARBA00038168"/>
    </source>
</evidence>
<dbReference type="PROSITE" id="PS50255">
    <property type="entry name" value="CYTOCHROME_B5_2"/>
    <property type="match status" value="1"/>
</dbReference>
<evidence type="ECO:0000256" key="5">
    <source>
        <dbReference type="RuleBase" id="RU362121"/>
    </source>
</evidence>
<evidence type="ECO:0000256" key="3">
    <source>
        <dbReference type="ARBA" id="ARBA00023004"/>
    </source>
</evidence>
<comment type="caution">
    <text evidence="7">The sequence shown here is derived from an EMBL/GenBank/DDBJ whole genome shotgun (WGS) entry which is preliminary data.</text>
</comment>
<keyword evidence="8" id="KW-1185">Reference proteome</keyword>
<dbReference type="InterPro" id="IPR050668">
    <property type="entry name" value="Cytochrome_b5"/>
</dbReference>
<dbReference type="SMART" id="SM01117">
    <property type="entry name" value="Cyt-b5"/>
    <property type="match status" value="1"/>
</dbReference>
<accession>A0A2H9TK09</accession>
<protein>
    <recommendedName>
        <fullName evidence="6">Cytochrome b5 heme-binding domain-containing protein</fullName>
    </recommendedName>
</protein>
<evidence type="ECO:0000259" key="6">
    <source>
        <dbReference type="PROSITE" id="PS50255"/>
    </source>
</evidence>
<dbReference type="Gene3D" id="3.10.120.10">
    <property type="entry name" value="Cytochrome b5-like heme/steroid binding domain"/>
    <property type="match status" value="1"/>
</dbReference>
<dbReference type="InterPro" id="IPR036400">
    <property type="entry name" value="Cyt_B5-like_heme/steroid_sf"/>
</dbReference>
<keyword evidence="1 5" id="KW-0349">Heme</keyword>
<dbReference type="OrthoDB" id="260519at2759"/>
<name>A0A2H9TK09_9FUNG</name>
<evidence type="ECO:0000256" key="2">
    <source>
        <dbReference type="ARBA" id="ARBA00022723"/>
    </source>
</evidence>
<dbReference type="Pfam" id="PF00173">
    <property type="entry name" value="Cyt-b5"/>
    <property type="match status" value="1"/>
</dbReference>
<keyword evidence="3 5" id="KW-0408">Iron</keyword>
<feature type="domain" description="Cytochrome b5 heme-binding" evidence="6">
    <location>
        <begin position="30"/>
        <end position="108"/>
    </location>
</feature>
<comment type="similarity">
    <text evidence="4 5">Belongs to the cytochrome b5 family.</text>
</comment>
<proteinExistence type="inferred from homology"/>
<sequence>EIEKALIVTAEQKLHIAKSSIDWGPDVTSVPKMSFKQIREKVSQGMQLVVIDDLVYDVSAFLDRHPGGANILKAYVGRDATSAFNGGLNSHTQSARTLARTMVVGRVAI</sequence>
<dbReference type="Proteomes" id="UP000240830">
    <property type="component" value="Unassembled WGS sequence"/>
</dbReference>
<evidence type="ECO:0000256" key="1">
    <source>
        <dbReference type="ARBA" id="ARBA00022617"/>
    </source>
</evidence>
<gene>
    <name evidence="7" type="ORF">PSACC_02096</name>
</gene>
<feature type="non-terminal residue" evidence="7">
    <location>
        <position position="1"/>
    </location>
</feature>
<dbReference type="GO" id="GO:0046872">
    <property type="term" value="F:metal ion binding"/>
    <property type="evidence" value="ECO:0007669"/>
    <property type="project" value="UniProtKB-UniRule"/>
</dbReference>
<dbReference type="PROSITE" id="PS00191">
    <property type="entry name" value="CYTOCHROME_B5_1"/>
    <property type="match status" value="1"/>
</dbReference>
<dbReference type="GO" id="GO:0016020">
    <property type="term" value="C:membrane"/>
    <property type="evidence" value="ECO:0007669"/>
    <property type="project" value="TreeGrafter"/>
</dbReference>
<dbReference type="PANTHER" id="PTHR19359">
    <property type="entry name" value="CYTOCHROME B5"/>
    <property type="match status" value="1"/>
</dbReference>
<dbReference type="EMBL" id="MTSL01000143">
    <property type="protein sequence ID" value="PJF18076.1"/>
    <property type="molecule type" value="Genomic_DNA"/>
</dbReference>
<dbReference type="SUPFAM" id="SSF55856">
    <property type="entry name" value="Cytochrome b5-like heme/steroid binding domain"/>
    <property type="match status" value="1"/>
</dbReference>
<dbReference type="InterPro" id="IPR018506">
    <property type="entry name" value="Cyt_B5_heme-BS"/>
</dbReference>
<evidence type="ECO:0000313" key="8">
    <source>
        <dbReference type="Proteomes" id="UP000240830"/>
    </source>
</evidence>
<dbReference type="InterPro" id="IPR001199">
    <property type="entry name" value="Cyt_B5-like_heme/steroid-bd"/>
</dbReference>
<dbReference type="GO" id="GO:0020037">
    <property type="term" value="F:heme binding"/>
    <property type="evidence" value="ECO:0007669"/>
    <property type="project" value="UniProtKB-UniRule"/>
</dbReference>
<dbReference type="AlphaFoldDB" id="A0A2H9TK09"/>